<dbReference type="InterPro" id="IPR005467">
    <property type="entry name" value="His_kinase_dom"/>
</dbReference>
<dbReference type="PRINTS" id="PR00344">
    <property type="entry name" value="BCTRLSENSOR"/>
</dbReference>
<keyword evidence="12" id="KW-1185">Reference proteome</keyword>
<evidence type="ECO:0000256" key="2">
    <source>
        <dbReference type="ARBA" id="ARBA00012438"/>
    </source>
</evidence>
<dbReference type="RefSeq" id="WP_110841934.1">
    <property type="nucleotide sequence ID" value="NZ_QJVJ01000009.1"/>
</dbReference>
<evidence type="ECO:0000256" key="5">
    <source>
        <dbReference type="ARBA" id="ARBA00022741"/>
    </source>
</evidence>
<reference evidence="11 12" key="1">
    <citation type="submission" date="2018-05" db="EMBL/GenBank/DDBJ databases">
        <title>Paenibacillus flagellatus sp. nov., isolated from selenium mineral soil.</title>
        <authorList>
            <person name="Dai X."/>
        </authorList>
    </citation>
    <scope>NUCLEOTIDE SEQUENCE [LARGE SCALE GENOMIC DNA]</scope>
    <source>
        <strain evidence="11 12">DXL2</strain>
    </source>
</reference>
<dbReference type="PANTHER" id="PTHR43065">
    <property type="entry name" value="SENSOR HISTIDINE KINASE"/>
    <property type="match status" value="1"/>
</dbReference>
<dbReference type="Gene3D" id="3.30.565.10">
    <property type="entry name" value="Histidine kinase-like ATPase, C-terminal domain"/>
    <property type="match status" value="1"/>
</dbReference>
<evidence type="ECO:0000256" key="3">
    <source>
        <dbReference type="ARBA" id="ARBA00022553"/>
    </source>
</evidence>
<sequence length="453" mass="49665">MLFVLIALWGVGIVLLATGARKSSISWLSAVTFCGGSGALSAVIGDTLIPYAAASGAGSGTTELLDGLRVAASLLQYYGLPFTFMMFAFSYNPVRLGPRGKRALALALLAPIAATLLLVRPIHPIPYGLTAAWAVPYVGFASLWVVFKRETHAALRRSERLTGLAIVPTVLLCSVMNYVLPTFGFVEMWRYNTWIIAFAVLVFVVAIFKYGFLGIRFLIQARRLDVSIRAVTSGTAVLNHAIKNDVGKMKLFGEKIRAYAERTNQPELAADIGVVLAASRHIQEMIARVQDQTQELAIRPDRHDPLGMLSALRDQLGLGDGAAVRIRLDVPAGMELVCDRAQTVEMWNNVLTNAIEAMPNGGEIAVKAYETKKFAIVEIKDTGPGMDKKLLKQVMEPFFTTKGDRRMNFGLGLSYCYQVMRKHGGSFDLFSEPGRGTTAVMRFPKREWKGRGR</sequence>
<keyword evidence="6" id="KW-0418">Kinase</keyword>
<dbReference type="PANTHER" id="PTHR43065:SF10">
    <property type="entry name" value="PEROXIDE STRESS-ACTIVATED HISTIDINE KINASE MAK3"/>
    <property type="match status" value="1"/>
</dbReference>
<evidence type="ECO:0000313" key="12">
    <source>
        <dbReference type="Proteomes" id="UP000247476"/>
    </source>
</evidence>
<feature type="transmembrane region" description="Helical" evidence="9">
    <location>
        <begin position="125"/>
        <end position="147"/>
    </location>
</feature>
<keyword evidence="4" id="KW-0808">Transferase</keyword>
<dbReference type="Proteomes" id="UP000247476">
    <property type="component" value="Unassembled WGS sequence"/>
</dbReference>
<dbReference type="GO" id="GO:0005524">
    <property type="term" value="F:ATP binding"/>
    <property type="evidence" value="ECO:0007669"/>
    <property type="project" value="UniProtKB-KW"/>
</dbReference>
<name>A0A2V5K040_9BACL</name>
<evidence type="ECO:0000256" key="8">
    <source>
        <dbReference type="ARBA" id="ARBA00023012"/>
    </source>
</evidence>
<evidence type="ECO:0000313" key="11">
    <source>
        <dbReference type="EMBL" id="PYI52565.1"/>
    </source>
</evidence>
<evidence type="ECO:0000256" key="7">
    <source>
        <dbReference type="ARBA" id="ARBA00022840"/>
    </source>
</evidence>
<feature type="transmembrane region" description="Helical" evidence="9">
    <location>
        <begin position="191"/>
        <end position="213"/>
    </location>
</feature>
<dbReference type="SMART" id="SM00387">
    <property type="entry name" value="HATPase_c"/>
    <property type="match status" value="1"/>
</dbReference>
<dbReference type="EC" id="2.7.13.3" evidence="2"/>
<evidence type="ECO:0000256" key="4">
    <source>
        <dbReference type="ARBA" id="ARBA00022679"/>
    </source>
</evidence>
<keyword evidence="7 11" id="KW-0067">ATP-binding</keyword>
<dbReference type="GO" id="GO:0000160">
    <property type="term" value="P:phosphorelay signal transduction system"/>
    <property type="evidence" value="ECO:0007669"/>
    <property type="project" value="UniProtKB-KW"/>
</dbReference>
<feature type="transmembrane region" description="Helical" evidence="9">
    <location>
        <begin position="74"/>
        <end position="91"/>
    </location>
</feature>
<dbReference type="InterPro" id="IPR003594">
    <property type="entry name" value="HATPase_dom"/>
</dbReference>
<keyword evidence="8" id="KW-0902">Two-component regulatory system</keyword>
<keyword evidence="9" id="KW-0472">Membrane</keyword>
<accession>A0A2V5K040</accession>
<feature type="transmembrane region" description="Helical" evidence="9">
    <location>
        <begin position="103"/>
        <end position="119"/>
    </location>
</feature>
<gene>
    <name evidence="11" type="ORF">DLM86_20545</name>
</gene>
<feature type="domain" description="Histidine kinase" evidence="10">
    <location>
        <begin position="237"/>
        <end position="447"/>
    </location>
</feature>
<dbReference type="InterPro" id="IPR004358">
    <property type="entry name" value="Sig_transdc_His_kin-like_C"/>
</dbReference>
<feature type="transmembrane region" description="Helical" evidence="9">
    <location>
        <begin position="159"/>
        <end position="179"/>
    </location>
</feature>
<dbReference type="SUPFAM" id="SSF55874">
    <property type="entry name" value="ATPase domain of HSP90 chaperone/DNA topoisomerase II/histidine kinase"/>
    <property type="match status" value="1"/>
</dbReference>
<keyword evidence="3" id="KW-0597">Phosphoprotein</keyword>
<comment type="catalytic activity">
    <reaction evidence="1">
        <text>ATP + protein L-histidine = ADP + protein N-phospho-L-histidine.</text>
        <dbReference type="EC" id="2.7.13.3"/>
    </reaction>
</comment>
<dbReference type="Pfam" id="PF02518">
    <property type="entry name" value="HATPase_c"/>
    <property type="match status" value="1"/>
</dbReference>
<keyword evidence="9" id="KW-0812">Transmembrane</keyword>
<evidence type="ECO:0000256" key="9">
    <source>
        <dbReference type="SAM" id="Phobius"/>
    </source>
</evidence>
<dbReference type="EMBL" id="QJVJ01000009">
    <property type="protein sequence ID" value="PYI52565.1"/>
    <property type="molecule type" value="Genomic_DNA"/>
</dbReference>
<proteinExistence type="predicted"/>
<keyword evidence="5" id="KW-0547">Nucleotide-binding</keyword>
<organism evidence="11 12">
    <name type="scientific">Paenibacillus flagellatus</name>
    <dbReference type="NCBI Taxonomy" id="2211139"/>
    <lineage>
        <taxon>Bacteria</taxon>
        <taxon>Bacillati</taxon>
        <taxon>Bacillota</taxon>
        <taxon>Bacilli</taxon>
        <taxon>Bacillales</taxon>
        <taxon>Paenibacillaceae</taxon>
        <taxon>Paenibacillus</taxon>
    </lineage>
</organism>
<evidence type="ECO:0000256" key="6">
    <source>
        <dbReference type="ARBA" id="ARBA00022777"/>
    </source>
</evidence>
<dbReference type="AlphaFoldDB" id="A0A2V5K040"/>
<dbReference type="InterPro" id="IPR036890">
    <property type="entry name" value="HATPase_C_sf"/>
</dbReference>
<dbReference type="OrthoDB" id="9121833at2"/>
<evidence type="ECO:0000259" key="10">
    <source>
        <dbReference type="PROSITE" id="PS50109"/>
    </source>
</evidence>
<dbReference type="GO" id="GO:0004673">
    <property type="term" value="F:protein histidine kinase activity"/>
    <property type="evidence" value="ECO:0007669"/>
    <property type="project" value="UniProtKB-EC"/>
</dbReference>
<evidence type="ECO:0000256" key="1">
    <source>
        <dbReference type="ARBA" id="ARBA00000085"/>
    </source>
</evidence>
<dbReference type="PROSITE" id="PS50109">
    <property type="entry name" value="HIS_KIN"/>
    <property type="match status" value="1"/>
</dbReference>
<dbReference type="CDD" id="cd00075">
    <property type="entry name" value="HATPase"/>
    <property type="match status" value="1"/>
</dbReference>
<keyword evidence="9" id="KW-1133">Transmembrane helix</keyword>
<protein>
    <recommendedName>
        <fullName evidence="2">histidine kinase</fullName>
        <ecNumber evidence="2">2.7.13.3</ecNumber>
    </recommendedName>
</protein>
<comment type="caution">
    <text evidence="11">The sequence shown here is derived from an EMBL/GenBank/DDBJ whole genome shotgun (WGS) entry which is preliminary data.</text>
</comment>